<dbReference type="EMBL" id="CP046056">
    <property type="protein sequence ID" value="QQD24797.1"/>
    <property type="molecule type" value="Genomic_DNA"/>
</dbReference>
<dbReference type="Proteomes" id="UP000596074">
    <property type="component" value="Chromosome"/>
</dbReference>
<dbReference type="CDD" id="cd16328">
    <property type="entry name" value="RseA_N"/>
    <property type="match status" value="1"/>
</dbReference>
<reference evidence="1 2" key="1">
    <citation type="submission" date="2019-11" db="EMBL/GenBank/DDBJ databases">
        <title>Venatorbacter sp. nov. a predator of Campylobacter and other Gram-negative bacteria.</title>
        <authorList>
            <person name="Saeedi A."/>
            <person name="Cummings N.J."/>
            <person name="Connerton I.F."/>
            <person name="Connerton P.L."/>
        </authorList>
    </citation>
    <scope>NUCLEOTIDE SEQUENCE [LARGE SCALE GENOMIC DNA]</scope>
    <source>
        <strain evidence="1">XL5</strain>
    </source>
</reference>
<evidence type="ECO:0000313" key="2">
    <source>
        <dbReference type="Proteomes" id="UP000596074"/>
    </source>
</evidence>
<gene>
    <name evidence="1" type="ORF">GJQ55_10115</name>
</gene>
<dbReference type="InterPro" id="IPR036147">
    <property type="entry name" value="Anti-sigma_E_RseA_N_sf"/>
</dbReference>
<evidence type="ECO:0000313" key="1">
    <source>
        <dbReference type="EMBL" id="QQD24797.1"/>
    </source>
</evidence>
<dbReference type="SUPFAM" id="SSF89069">
    <property type="entry name" value="N-terminal, cytoplasmic domain of anti-sigmaE factor RseA"/>
    <property type="match status" value="1"/>
</dbReference>
<dbReference type="PANTHER" id="PTHR38104:SF1">
    <property type="entry name" value="ANTI-SIGMA-E FACTOR RSEA"/>
    <property type="match status" value="1"/>
</dbReference>
<dbReference type="RefSeq" id="WP_228344858.1">
    <property type="nucleotide sequence ID" value="NZ_CP045550.1"/>
</dbReference>
<protein>
    <submittedName>
        <fullName evidence="1">Uncharacterized protein</fullName>
    </submittedName>
</protein>
<accession>A0A9E8JSQ0</accession>
<dbReference type="AlphaFoldDB" id="A0A9E8JSQ0"/>
<dbReference type="Gene3D" id="1.10.10.880">
    <property type="entry name" value="Anti sigma-E protein RseA, N-terminal domain"/>
    <property type="match status" value="1"/>
</dbReference>
<name>A0A9E8JSQ0_9GAMM</name>
<dbReference type="KEGG" id="vcw:GJQ55_10115"/>
<dbReference type="PANTHER" id="PTHR38104">
    <property type="match status" value="1"/>
</dbReference>
<organism evidence="1 2">
    <name type="scientific">Venatoribacter cucullus</name>
    <dbReference type="NCBI Taxonomy" id="2661630"/>
    <lineage>
        <taxon>Bacteria</taxon>
        <taxon>Pseudomonadati</taxon>
        <taxon>Pseudomonadota</taxon>
        <taxon>Gammaproteobacteria</taxon>
        <taxon>Oceanospirillales</taxon>
        <taxon>Oceanospirillaceae</taxon>
        <taxon>Venatoribacter</taxon>
    </lineage>
</organism>
<dbReference type="InterPro" id="IPR052383">
    <property type="entry name" value="Anti-sigma-E_RseA-like"/>
</dbReference>
<dbReference type="InterPro" id="IPR005572">
    <property type="entry name" value="Anti-sigma_E_RseA_N"/>
</dbReference>
<keyword evidence="2" id="KW-1185">Reference proteome</keyword>
<dbReference type="GO" id="GO:0016989">
    <property type="term" value="F:sigma factor antagonist activity"/>
    <property type="evidence" value="ECO:0007669"/>
    <property type="project" value="InterPro"/>
</dbReference>
<dbReference type="Pfam" id="PF03872">
    <property type="entry name" value="RseA_N"/>
    <property type="match status" value="1"/>
</dbReference>
<sequence>MNERINESLSALMDGEADELEVRRLLNQLEQDDELRTTWHRYQLLGAVMRGEPVATVDLSQGIRQALDGEPMDDLPHSVPAAVMVSPRWRWLASGAVAASVMLAVLVGVQWQQTESAAGGVPLAQQAEPAPVAEQQLAQSLSPEQQAELEAAQHKLQEYVMQHTEQATVAPARAIAPFARVVNFGQEAGAQQ</sequence>
<proteinExistence type="predicted"/>